<dbReference type="Proteomes" id="UP000027192">
    <property type="component" value="Unassembled WGS sequence"/>
</dbReference>
<evidence type="ECO:0000256" key="6">
    <source>
        <dbReference type="ARBA" id="ARBA00022679"/>
    </source>
</evidence>
<keyword evidence="8" id="KW-0949">S-adenosyl-L-methionine</keyword>
<dbReference type="GO" id="GO:0052913">
    <property type="term" value="F:16S rRNA (guanine(966)-N(2))-methyltransferase activity"/>
    <property type="evidence" value="ECO:0007669"/>
    <property type="project" value="UniProtKB-EC"/>
</dbReference>
<dbReference type="EMBL" id="JMIB01000009">
    <property type="protein sequence ID" value="KDM92357.1"/>
    <property type="molecule type" value="Genomic_DNA"/>
</dbReference>
<dbReference type="NCBIfam" id="TIGR00095">
    <property type="entry name" value="16S rRNA (guanine(966)-N(2))-methyltransferase RsmD"/>
    <property type="match status" value="1"/>
</dbReference>
<keyword evidence="8" id="KW-0698">rRNA processing</keyword>
<dbReference type="SUPFAM" id="SSF53335">
    <property type="entry name" value="S-adenosyl-L-methionine-dependent methyltransferases"/>
    <property type="match status" value="1"/>
</dbReference>
<dbReference type="PROSITE" id="PS00092">
    <property type="entry name" value="N6_MTASE"/>
    <property type="match status" value="1"/>
</dbReference>
<proteinExistence type="inferred from homology"/>
<dbReference type="Pfam" id="PF03602">
    <property type="entry name" value="Cons_hypoth95"/>
    <property type="match status" value="1"/>
</dbReference>
<evidence type="ECO:0000256" key="2">
    <source>
        <dbReference type="ARBA" id="ARBA00005269"/>
    </source>
</evidence>
<evidence type="ECO:0000256" key="3">
    <source>
        <dbReference type="ARBA" id="ARBA00012141"/>
    </source>
</evidence>
<keyword evidence="6 8" id="KW-0808">Transferase</keyword>
<keyword evidence="5 8" id="KW-0489">Methyltransferase</keyword>
<keyword evidence="10" id="KW-1185">Reference proteome</keyword>
<comment type="function">
    <text evidence="1 8">Specifically methylates the guanine in position 966 of 16S rRNA in the assembled 30S particle.</text>
</comment>
<evidence type="ECO:0000256" key="1">
    <source>
        <dbReference type="ARBA" id="ARBA00002649"/>
    </source>
</evidence>
<reference evidence="9 10" key="1">
    <citation type="submission" date="2014-04" db="EMBL/GenBank/DDBJ databases">
        <title>Draft genome sequence of Photobacterium halotolerans S2753: a solonamide, ngercheumicin and holomycin producer.</title>
        <authorList>
            <person name="Machado H.R."/>
            <person name="Gram L."/>
        </authorList>
    </citation>
    <scope>NUCLEOTIDE SEQUENCE [LARGE SCALE GENOMIC DNA]</scope>
    <source>
        <strain evidence="9 10">S2753</strain>
    </source>
</reference>
<evidence type="ECO:0000256" key="7">
    <source>
        <dbReference type="ARBA" id="ARBA00048326"/>
    </source>
</evidence>
<evidence type="ECO:0000313" key="10">
    <source>
        <dbReference type="Proteomes" id="UP000027192"/>
    </source>
</evidence>
<gene>
    <name evidence="9" type="ORF">EA58_06465</name>
</gene>
<dbReference type="GO" id="GO:0003676">
    <property type="term" value="F:nucleic acid binding"/>
    <property type="evidence" value="ECO:0007669"/>
    <property type="project" value="InterPro"/>
</dbReference>
<dbReference type="PANTHER" id="PTHR43542:SF1">
    <property type="entry name" value="METHYLTRANSFERASE"/>
    <property type="match status" value="1"/>
</dbReference>
<dbReference type="EC" id="2.1.1.171" evidence="3 8"/>
<dbReference type="InterPro" id="IPR029063">
    <property type="entry name" value="SAM-dependent_MTases_sf"/>
</dbReference>
<evidence type="ECO:0000256" key="4">
    <source>
        <dbReference type="ARBA" id="ARBA00013682"/>
    </source>
</evidence>
<dbReference type="InterPro" id="IPR004398">
    <property type="entry name" value="RNA_MeTrfase_RsmD"/>
</dbReference>
<comment type="caution">
    <text evidence="9">The sequence shown here is derived from an EMBL/GenBank/DDBJ whole genome shotgun (WGS) entry which is preliminary data.</text>
</comment>
<dbReference type="Gene3D" id="3.40.50.150">
    <property type="entry name" value="Vaccinia Virus protein VP39"/>
    <property type="match status" value="1"/>
</dbReference>
<name>A0A066RXE2_9GAMM</name>
<sequence>MTRRKTQSGHKANKPSPGGFVRIISGRWRGRKLPVHDVAGLRPTTDRVKETVFNWLAPDIHGARCLDLFAGSGSLGLEALSRGADHLTLLELDSKAAGQLKRNLDTLGTTQAMLHQTDSLTFLAQPGTAFDLVFIDPPFRRDMLTDVFRLLETNGWLAPEALIYLEAEKELGLPDTPEHWQLLKEKTAGQVSYRLYQREEL</sequence>
<evidence type="ECO:0000256" key="8">
    <source>
        <dbReference type="PIRNR" id="PIRNR004553"/>
    </source>
</evidence>
<dbReference type="OrthoDB" id="9803017at2"/>
<evidence type="ECO:0000256" key="5">
    <source>
        <dbReference type="ARBA" id="ARBA00022603"/>
    </source>
</evidence>
<dbReference type="AlphaFoldDB" id="A0A066RXE2"/>
<dbReference type="PIRSF" id="PIRSF004553">
    <property type="entry name" value="CHP00095"/>
    <property type="match status" value="1"/>
</dbReference>
<dbReference type="RefSeq" id="WP_036750383.1">
    <property type="nucleotide sequence ID" value="NZ_JAGSGC010000015.1"/>
</dbReference>
<comment type="similarity">
    <text evidence="2 8">Belongs to the methyltransferase superfamily. RsmD family.</text>
</comment>
<dbReference type="STRING" id="1654360.EA58_06465"/>
<evidence type="ECO:0000313" key="9">
    <source>
        <dbReference type="EMBL" id="KDM92357.1"/>
    </source>
</evidence>
<accession>A0A066RXE2</accession>
<dbReference type="PANTHER" id="PTHR43542">
    <property type="entry name" value="METHYLTRANSFERASE"/>
    <property type="match status" value="1"/>
</dbReference>
<protein>
    <recommendedName>
        <fullName evidence="4 8">Ribosomal RNA small subunit methyltransferase D</fullName>
        <ecNumber evidence="3 8">2.1.1.171</ecNumber>
    </recommendedName>
</protein>
<dbReference type="InterPro" id="IPR002052">
    <property type="entry name" value="DNA_methylase_N6_adenine_CS"/>
</dbReference>
<comment type="catalytic activity">
    <reaction evidence="7 8">
        <text>guanosine(966) in 16S rRNA + S-adenosyl-L-methionine = N(2)-methylguanosine(966) in 16S rRNA + S-adenosyl-L-homocysteine + H(+)</text>
        <dbReference type="Rhea" id="RHEA:23548"/>
        <dbReference type="Rhea" id="RHEA-COMP:10211"/>
        <dbReference type="Rhea" id="RHEA-COMP:10212"/>
        <dbReference type="ChEBI" id="CHEBI:15378"/>
        <dbReference type="ChEBI" id="CHEBI:57856"/>
        <dbReference type="ChEBI" id="CHEBI:59789"/>
        <dbReference type="ChEBI" id="CHEBI:74269"/>
        <dbReference type="ChEBI" id="CHEBI:74481"/>
        <dbReference type="EC" id="2.1.1.171"/>
    </reaction>
</comment>
<organism evidence="9 10">
    <name type="scientific">Photobacterium galatheae</name>
    <dbReference type="NCBI Taxonomy" id="1654360"/>
    <lineage>
        <taxon>Bacteria</taxon>
        <taxon>Pseudomonadati</taxon>
        <taxon>Pseudomonadota</taxon>
        <taxon>Gammaproteobacteria</taxon>
        <taxon>Vibrionales</taxon>
        <taxon>Vibrionaceae</taxon>
        <taxon>Photobacterium</taxon>
    </lineage>
</organism>
<dbReference type="CDD" id="cd02440">
    <property type="entry name" value="AdoMet_MTases"/>
    <property type="match status" value="1"/>
</dbReference>